<evidence type="ECO:0000259" key="5">
    <source>
        <dbReference type="Pfam" id="PF01385"/>
    </source>
</evidence>
<dbReference type="GO" id="GO:0004519">
    <property type="term" value="F:endonuclease activity"/>
    <property type="evidence" value="ECO:0007669"/>
    <property type="project" value="UniProtKB-KW"/>
</dbReference>
<evidence type="ECO:0000256" key="1">
    <source>
        <dbReference type="ARBA" id="ARBA00008761"/>
    </source>
</evidence>
<keyword evidence="3" id="KW-0238">DNA-binding</keyword>
<dbReference type="RefSeq" id="WP_268617080.1">
    <property type="nucleotide sequence ID" value="NZ_JAMDMX010000083.1"/>
</dbReference>
<feature type="domain" description="Probable transposase IS891/IS1136/IS1341" evidence="5">
    <location>
        <begin position="169"/>
        <end position="282"/>
    </location>
</feature>
<evidence type="ECO:0000313" key="7">
    <source>
        <dbReference type="EMBL" id="MCY9695917.1"/>
    </source>
</evidence>
<dbReference type="NCBIfam" id="NF040570">
    <property type="entry name" value="guided_TnpB"/>
    <property type="match status" value="1"/>
</dbReference>
<evidence type="ECO:0000256" key="3">
    <source>
        <dbReference type="ARBA" id="ARBA00023125"/>
    </source>
</evidence>
<keyword evidence="7" id="KW-0255">Endonuclease</keyword>
<keyword evidence="4" id="KW-0233">DNA recombination</keyword>
<dbReference type="InterPro" id="IPR010095">
    <property type="entry name" value="Cas12f1-like_TNB"/>
</dbReference>
<dbReference type="Pfam" id="PF01385">
    <property type="entry name" value="OrfB_IS605"/>
    <property type="match status" value="1"/>
</dbReference>
<evidence type="ECO:0000256" key="4">
    <source>
        <dbReference type="ARBA" id="ARBA00023172"/>
    </source>
</evidence>
<dbReference type="EMBL" id="JAMDMX010000083">
    <property type="protein sequence ID" value="MCY9695917.1"/>
    <property type="molecule type" value="Genomic_DNA"/>
</dbReference>
<dbReference type="Proteomes" id="UP001527099">
    <property type="component" value="Unassembled WGS sequence"/>
</dbReference>
<proteinExistence type="inferred from homology"/>
<evidence type="ECO:0000256" key="2">
    <source>
        <dbReference type="ARBA" id="ARBA00022578"/>
    </source>
</evidence>
<comment type="caution">
    <text evidence="7">The sequence shown here is derived from an EMBL/GenBank/DDBJ whole genome shotgun (WGS) entry which is preliminary data.</text>
</comment>
<evidence type="ECO:0000313" key="8">
    <source>
        <dbReference type="Proteomes" id="UP001527099"/>
    </source>
</evidence>
<dbReference type="PANTHER" id="PTHR36172">
    <property type="match status" value="1"/>
</dbReference>
<feature type="domain" description="Cas12f1-like TNB" evidence="6">
    <location>
        <begin position="305"/>
        <end position="367"/>
    </location>
</feature>
<evidence type="ECO:0000259" key="6">
    <source>
        <dbReference type="Pfam" id="PF07282"/>
    </source>
</evidence>
<organism evidence="7 8">
    <name type="scientific">Paenibacillus alginolyticus</name>
    <dbReference type="NCBI Taxonomy" id="59839"/>
    <lineage>
        <taxon>Bacteria</taxon>
        <taxon>Bacillati</taxon>
        <taxon>Bacillota</taxon>
        <taxon>Bacilli</taxon>
        <taxon>Bacillales</taxon>
        <taxon>Paenibacillaceae</taxon>
        <taxon>Paenibacillus</taxon>
    </lineage>
</organism>
<accession>A0ABT4GI98</accession>
<keyword evidence="7" id="KW-0540">Nuclease</keyword>
<sequence>MIRAQIVNFQASKSNIDRLFACNRESARVWNECLQLSKDHYTEHQKWISQSEIQKQTKGRFHLHSQSIQAVCHKYLFARDSAYQAVQKGIKAARYPYKNKNHYNTKWAKDGFNVYENGKIELSMGNHDGKREKPIVVHASHLPVGHLKEIELCYDNGLFLAISYEDGIESTLSQNHSVGVDPGEIHTLAAFREDGESLILTGRKVRAIHRLRNKKLAEIQRLQSKCKKGSRQWKKYQKAKRYILSKSEKQLRDALHKSTKSFVDWCIEQSVSDVHMGNVEGVQRNTRKKKRTHRKQAQKISNWSFGKVKQYLTYKLEQQGIRLHLVDESHTSQTCPVCKKRKKVSSRNYTCECGYKEHRDIHGAKNILSKALYDEILHFDVRTKIKYLRIA</sequence>
<keyword evidence="8" id="KW-1185">Reference proteome</keyword>
<gene>
    <name evidence="7" type="ORF">M5X19_23865</name>
</gene>
<reference evidence="7 8" key="1">
    <citation type="submission" date="2022-05" db="EMBL/GenBank/DDBJ databases">
        <title>Genome Sequencing of Bee-Associated Microbes.</title>
        <authorList>
            <person name="Dunlap C."/>
        </authorList>
    </citation>
    <scope>NUCLEOTIDE SEQUENCE [LARGE SCALE GENOMIC DNA]</scope>
    <source>
        <strain evidence="7 8">NRRL B-14421</strain>
    </source>
</reference>
<dbReference type="InterPro" id="IPR051491">
    <property type="entry name" value="Recombinase/Transposase-rel"/>
</dbReference>
<keyword evidence="2" id="KW-0815">Transposition</keyword>
<keyword evidence="7" id="KW-0378">Hydrolase</keyword>
<dbReference type="PANTHER" id="PTHR36172:SF1">
    <property type="entry name" value="RESOLVASE-RELATED"/>
    <property type="match status" value="1"/>
</dbReference>
<protein>
    <submittedName>
        <fullName evidence="7">RNA-guided endonuclease TnpB family protein</fullName>
    </submittedName>
</protein>
<dbReference type="Pfam" id="PF07282">
    <property type="entry name" value="Cas12f1-like_TNB"/>
    <property type="match status" value="1"/>
</dbReference>
<dbReference type="InterPro" id="IPR001959">
    <property type="entry name" value="Transposase"/>
</dbReference>
<name>A0ABT4GI98_9BACL</name>
<dbReference type="NCBIfam" id="TIGR01766">
    <property type="entry name" value="IS200/IS605 family accessory protein TnpB-like domain"/>
    <property type="match status" value="1"/>
</dbReference>
<comment type="similarity">
    <text evidence="1">In the C-terminal section; belongs to the transposase 35 family.</text>
</comment>